<proteinExistence type="inferred from homology"/>
<keyword evidence="2 9" id="KW-1003">Cell membrane</keyword>
<keyword evidence="6 9" id="KW-0378">Hydrolase</keyword>
<sequence length="164" mass="16539">MASPTRRRLAAGLGAAALAAVDLGVKAWAVGSLQERVIPLGPVELRLAYNAGVAFSVGAGVPTWLVLTITALVTAAVGVVAWRTGAALSRGRLPALALVLGGAIANVVDRAGDGVVTDYLHSRWFPTFNIADTAIVTGVALLVLVTLRHPTPATPSGDGTSGIG</sequence>
<name>A0ABP9WH35_9MICO</name>
<comment type="function">
    <text evidence="9">This protein specifically catalyzes the removal of signal peptides from prolipoproteins.</text>
</comment>
<keyword evidence="3 9" id="KW-0645">Protease</keyword>
<organism evidence="11 12">
    <name type="scientific">Demequina sediminis</name>
    <dbReference type="NCBI Taxonomy" id="1930058"/>
    <lineage>
        <taxon>Bacteria</taxon>
        <taxon>Bacillati</taxon>
        <taxon>Actinomycetota</taxon>
        <taxon>Actinomycetes</taxon>
        <taxon>Micrococcales</taxon>
        <taxon>Demequinaceae</taxon>
        <taxon>Demequina</taxon>
    </lineage>
</organism>
<dbReference type="PROSITE" id="PS51318">
    <property type="entry name" value="TAT"/>
    <property type="match status" value="1"/>
</dbReference>
<dbReference type="EC" id="3.4.23.36" evidence="9"/>
<dbReference type="InterPro" id="IPR006311">
    <property type="entry name" value="TAT_signal"/>
</dbReference>
<evidence type="ECO:0000256" key="2">
    <source>
        <dbReference type="ARBA" id="ARBA00022475"/>
    </source>
</evidence>
<keyword evidence="8 9" id="KW-0472">Membrane</keyword>
<evidence type="ECO:0000256" key="1">
    <source>
        <dbReference type="ARBA" id="ARBA00006139"/>
    </source>
</evidence>
<feature type="transmembrane region" description="Helical" evidence="9">
    <location>
        <begin position="124"/>
        <end position="147"/>
    </location>
</feature>
<keyword evidence="5 9" id="KW-0064">Aspartyl protease</keyword>
<dbReference type="PROSITE" id="PS00855">
    <property type="entry name" value="SPASE_II"/>
    <property type="match status" value="1"/>
</dbReference>
<evidence type="ECO:0000256" key="7">
    <source>
        <dbReference type="ARBA" id="ARBA00022989"/>
    </source>
</evidence>
<evidence type="ECO:0000256" key="9">
    <source>
        <dbReference type="HAMAP-Rule" id="MF_00161"/>
    </source>
</evidence>
<dbReference type="RefSeq" id="WP_286214751.1">
    <property type="nucleotide sequence ID" value="NZ_AP027736.1"/>
</dbReference>
<dbReference type="PANTHER" id="PTHR33695">
    <property type="entry name" value="LIPOPROTEIN SIGNAL PEPTIDASE"/>
    <property type="match status" value="1"/>
</dbReference>
<dbReference type="PANTHER" id="PTHR33695:SF1">
    <property type="entry name" value="LIPOPROTEIN SIGNAL PEPTIDASE"/>
    <property type="match status" value="1"/>
</dbReference>
<evidence type="ECO:0000256" key="5">
    <source>
        <dbReference type="ARBA" id="ARBA00022750"/>
    </source>
</evidence>
<feature type="active site" evidence="9">
    <location>
        <position position="118"/>
    </location>
</feature>
<comment type="catalytic activity">
    <reaction evidence="9">
        <text>Release of signal peptides from bacterial membrane prolipoproteins. Hydrolyzes -Xaa-Yaa-Zaa-|-(S,diacylglyceryl)Cys-, in which Xaa is hydrophobic (preferably Leu), and Yaa (Ala or Ser) and Zaa (Gly or Ala) have small, neutral side chains.</text>
        <dbReference type="EC" id="3.4.23.36"/>
    </reaction>
</comment>
<reference evidence="11 12" key="1">
    <citation type="submission" date="2024-02" db="EMBL/GenBank/DDBJ databases">
        <title>Lysinimicrobium sediminis NBRC 112286.</title>
        <authorList>
            <person name="Ichikawa N."/>
            <person name="Katano-Makiyama Y."/>
            <person name="Hidaka K."/>
        </authorList>
    </citation>
    <scope>NUCLEOTIDE SEQUENCE [LARGE SCALE GENOMIC DNA]</scope>
    <source>
        <strain evidence="11 12">NBRC 112286</strain>
    </source>
</reference>
<evidence type="ECO:0000313" key="12">
    <source>
        <dbReference type="Proteomes" id="UP001426770"/>
    </source>
</evidence>
<gene>
    <name evidence="11" type="primary">lspA_1</name>
    <name evidence="9" type="synonym">lspA</name>
    <name evidence="11" type="ORF">Lsed01_00715</name>
</gene>
<dbReference type="InterPro" id="IPR001872">
    <property type="entry name" value="Peptidase_A8"/>
</dbReference>
<keyword evidence="4 9" id="KW-0812">Transmembrane</keyword>
<comment type="caution">
    <text evidence="9">Lacks conserved residue(s) required for the propagation of feature annotation.</text>
</comment>
<keyword evidence="12" id="KW-1185">Reference proteome</keyword>
<evidence type="ECO:0000256" key="4">
    <source>
        <dbReference type="ARBA" id="ARBA00022692"/>
    </source>
</evidence>
<accession>A0ABP9WH35</accession>
<comment type="caution">
    <text evidence="11">The sequence shown here is derived from an EMBL/GenBank/DDBJ whole genome shotgun (WGS) entry which is preliminary data.</text>
</comment>
<feature type="transmembrane region" description="Helical" evidence="9">
    <location>
        <begin position="93"/>
        <end position="112"/>
    </location>
</feature>
<dbReference type="Pfam" id="PF01252">
    <property type="entry name" value="Peptidase_A8"/>
    <property type="match status" value="1"/>
</dbReference>
<protein>
    <recommendedName>
        <fullName evidence="9">Lipoprotein signal peptidase</fullName>
        <ecNumber evidence="9">3.4.23.36</ecNumber>
    </recommendedName>
    <alternativeName>
        <fullName evidence="9">Prolipoprotein signal peptidase</fullName>
    </alternativeName>
    <alternativeName>
        <fullName evidence="9">Signal peptidase II</fullName>
        <shortName evidence="9">SPase II</shortName>
    </alternativeName>
</protein>
<comment type="pathway">
    <text evidence="9">Protein modification; lipoprotein biosynthesis (signal peptide cleavage).</text>
</comment>
<evidence type="ECO:0000256" key="6">
    <source>
        <dbReference type="ARBA" id="ARBA00022801"/>
    </source>
</evidence>
<evidence type="ECO:0000313" key="11">
    <source>
        <dbReference type="EMBL" id="GAA5518293.1"/>
    </source>
</evidence>
<comment type="subcellular location">
    <subcellularLocation>
        <location evidence="9">Cell membrane</location>
        <topology evidence="9">Multi-pass membrane protein</topology>
    </subcellularLocation>
</comment>
<dbReference type="HAMAP" id="MF_00161">
    <property type="entry name" value="LspA"/>
    <property type="match status" value="1"/>
</dbReference>
<feature type="active site" evidence="9">
    <location>
        <position position="132"/>
    </location>
</feature>
<keyword evidence="11" id="KW-0449">Lipoprotein</keyword>
<evidence type="ECO:0000256" key="8">
    <source>
        <dbReference type="ARBA" id="ARBA00023136"/>
    </source>
</evidence>
<evidence type="ECO:0000256" key="10">
    <source>
        <dbReference type="RuleBase" id="RU004181"/>
    </source>
</evidence>
<feature type="transmembrane region" description="Helical" evidence="9">
    <location>
        <begin position="53"/>
        <end position="81"/>
    </location>
</feature>
<evidence type="ECO:0000256" key="3">
    <source>
        <dbReference type="ARBA" id="ARBA00022670"/>
    </source>
</evidence>
<keyword evidence="7 9" id="KW-1133">Transmembrane helix</keyword>
<dbReference type="PRINTS" id="PR00781">
    <property type="entry name" value="LIPOSIGPTASE"/>
</dbReference>
<comment type="similarity">
    <text evidence="1 9 10">Belongs to the peptidase A8 family.</text>
</comment>
<dbReference type="EMBL" id="BAABRR010000003">
    <property type="protein sequence ID" value="GAA5518293.1"/>
    <property type="molecule type" value="Genomic_DNA"/>
</dbReference>
<dbReference type="Proteomes" id="UP001426770">
    <property type="component" value="Unassembled WGS sequence"/>
</dbReference>